<gene>
    <name evidence="1" type="ORF">QFC20_002663</name>
</gene>
<organism evidence="1 2">
    <name type="scientific">Naganishia adeliensis</name>
    <dbReference type="NCBI Taxonomy" id="92952"/>
    <lineage>
        <taxon>Eukaryota</taxon>
        <taxon>Fungi</taxon>
        <taxon>Dikarya</taxon>
        <taxon>Basidiomycota</taxon>
        <taxon>Agaricomycotina</taxon>
        <taxon>Tremellomycetes</taxon>
        <taxon>Filobasidiales</taxon>
        <taxon>Filobasidiaceae</taxon>
        <taxon>Naganishia</taxon>
    </lineage>
</organism>
<evidence type="ECO:0000313" key="2">
    <source>
        <dbReference type="Proteomes" id="UP001230649"/>
    </source>
</evidence>
<protein>
    <submittedName>
        <fullName evidence="1">Uncharacterized protein</fullName>
    </submittedName>
</protein>
<reference evidence="1" key="1">
    <citation type="submission" date="2023-04" db="EMBL/GenBank/DDBJ databases">
        <title>Draft Genome sequencing of Naganishia species isolated from polar environments using Oxford Nanopore Technology.</title>
        <authorList>
            <person name="Leo P."/>
            <person name="Venkateswaran K."/>
        </authorList>
    </citation>
    <scope>NUCLEOTIDE SEQUENCE</scope>
    <source>
        <strain evidence="1">MNA-CCFEE 5262</strain>
    </source>
</reference>
<proteinExistence type="predicted"/>
<keyword evidence="2" id="KW-1185">Reference proteome</keyword>
<name>A0ACC2WIX3_9TREE</name>
<comment type="caution">
    <text evidence="1">The sequence shown here is derived from an EMBL/GenBank/DDBJ whole genome shotgun (WGS) entry which is preliminary data.</text>
</comment>
<accession>A0ACC2WIX3</accession>
<dbReference type="EMBL" id="JASBWS010000020">
    <property type="protein sequence ID" value="KAJ9111169.1"/>
    <property type="molecule type" value="Genomic_DNA"/>
</dbReference>
<dbReference type="Proteomes" id="UP001230649">
    <property type="component" value="Unassembled WGS sequence"/>
</dbReference>
<sequence length="371" mass="39354">MRFASWISFALAIAGAVAAPVTVTTELVTRAFASKSGDAPFSLSREEYNSRIVCPNGIKGAAGGIVLLVHGTALTGQETWATGPFVTILSTKGPQFDVCYIEIPGRSLNDAQINAEYVAAAIQILAPQSKKNGKLFIIGHSQGNIVSAFRGVVVEVLLTTYLQNIQWALLYWPSLRNLVAGFSALAGDFKGTAEGPLLCIPQMLLQGGCQPSVIQQTVGSKYLQAQNKRGLQALVPTVSVYTITDDIIQPEMINPTSVLPGAATSVSVQELCGLTYLADHFTIPYASPAFYLTYLALTQGVDSARSKFDLNMCTYFTADTVVPNPFTQATSALRLVFAGALSVSTDAPRVRKEPALRPYVCAAGDASGCSA</sequence>
<evidence type="ECO:0000313" key="1">
    <source>
        <dbReference type="EMBL" id="KAJ9111169.1"/>
    </source>
</evidence>